<organism evidence="1 2">
    <name type="scientific">Eiseniibacteriota bacterium</name>
    <dbReference type="NCBI Taxonomy" id="2212470"/>
    <lineage>
        <taxon>Bacteria</taxon>
        <taxon>Candidatus Eiseniibacteriota</taxon>
    </lineage>
</organism>
<dbReference type="AlphaFoldDB" id="A0A7Y2E8Q6"/>
<dbReference type="EMBL" id="JABDJR010000043">
    <property type="protein sequence ID" value="NNF05364.1"/>
    <property type="molecule type" value="Genomic_DNA"/>
</dbReference>
<protein>
    <submittedName>
        <fullName evidence="1">Uncharacterized protein</fullName>
    </submittedName>
</protein>
<name>A0A7Y2E8Q6_UNCEI</name>
<evidence type="ECO:0000313" key="1">
    <source>
        <dbReference type="EMBL" id="NNF05364.1"/>
    </source>
</evidence>
<accession>A0A7Y2E8Q6</accession>
<sequence length="434" mass="49776">MRLAAALLITMVWGGMPSNALGLPLTANFALELEYLGENYFSEIDLVSPELDNSDLLPTEVTKFSDDQWLPGSRIEFRWLERNQRRQSELASRTFLSSDRVTQSLDGLLKFVGDDRHAWTFRGEIDIREEESSLVGHGDWSTRLHAGRSLPVSSEVTFESDVSWHRSRTRGDTTSFIYDYDRLRWRLGLVGEGEWLPKWDAYLNFTTKDSQDEDEGSYFEVDGTGYWLASESRNLRLRTGARVRNYKTGGEIGRDFFQLDIDVDSELWQSGDAEIGLELDLESTDYQGSDELYYDFGLVSLYPFMRHRGLVWEFRAGPRLRRLLDWQKTGRDYWQGTLRGDIGRTFGTAGFGELSLEFGRREYQNDSESLELTDLNTTLLRSDYWLINALLLVNVSLGQAYSLDLLADTLLELHATDSERVQVTLASLSISRAF</sequence>
<proteinExistence type="predicted"/>
<comment type="caution">
    <text evidence="1">The sequence shown here is derived from an EMBL/GenBank/DDBJ whole genome shotgun (WGS) entry which is preliminary data.</text>
</comment>
<evidence type="ECO:0000313" key="2">
    <source>
        <dbReference type="Proteomes" id="UP000547674"/>
    </source>
</evidence>
<reference evidence="1 2" key="1">
    <citation type="submission" date="2020-03" db="EMBL/GenBank/DDBJ databases">
        <title>Metabolic flexibility allows generalist bacteria to become dominant in a frequently disturbed ecosystem.</title>
        <authorList>
            <person name="Chen Y.-J."/>
            <person name="Leung P.M."/>
            <person name="Bay S.K."/>
            <person name="Hugenholtz P."/>
            <person name="Kessler A.J."/>
            <person name="Shelley G."/>
            <person name="Waite D.W."/>
            <person name="Cook P.L."/>
            <person name="Greening C."/>
        </authorList>
    </citation>
    <scope>NUCLEOTIDE SEQUENCE [LARGE SCALE GENOMIC DNA]</scope>
    <source>
        <strain evidence="1">SS_bin_28</strain>
    </source>
</reference>
<gene>
    <name evidence="1" type="ORF">HKN21_01255</name>
</gene>
<dbReference type="Proteomes" id="UP000547674">
    <property type="component" value="Unassembled WGS sequence"/>
</dbReference>